<evidence type="ECO:0000256" key="1">
    <source>
        <dbReference type="SAM" id="MobiDB-lite"/>
    </source>
</evidence>
<dbReference type="PANTHER" id="PTHR33408">
    <property type="entry name" value="TRANSPOSASE"/>
    <property type="match status" value="1"/>
</dbReference>
<reference evidence="4" key="1">
    <citation type="submission" date="2021-06" db="EMBL/GenBank/DDBJ databases">
        <title>Bradyrhizobium sp. S2-20-1 Genome sequencing.</title>
        <authorList>
            <person name="Jin L."/>
        </authorList>
    </citation>
    <scope>NUCLEOTIDE SEQUENCE</scope>
    <source>
        <strain evidence="4">S2-20-1</strain>
    </source>
</reference>
<dbReference type="Proteomes" id="UP000680839">
    <property type="component" value="Chromosome"/>
</dbReference>
<feature type="domain" description="Transposase DDE" evidence="3">
    <location>
        <begin position="360"/>
        <end position="481"/>
    </location>
</feature>
<dbReference type="InterPro" id="IPR025668">
    <property type="entry name" value="Tnp_DDE_dom"/>
</dbReference>
<gene>
    <name evidence="4" type="ORF">KMZ29_08975</name>
</gene>
<organism evidence="4 5">
    <name type="scientific">Bradyrhizobium sediminis</name>
    <dbReference type="NCBI Taxonomy" id="2840469"/>
    <lineage>
        <taxon>Bacteria</taxon>
        <taxon>Pseudomonadati</taxon>
        <taxon>Pseudomonadota</taxon>
        <taxon>Alphaproteobacteria</taxon>
        <taxon>Hyphomicrobiales</taxon>
        <taxon>Nitrobacteraceae</taxon>
        <taxon>Bradyrhizobium</taxon>
    </lineage>
</organism>
<feature type="compositionally biased region" description="Basic and acidic residues" evidence="1">
    <location>
        <begin position="185"/>
        <end position="200"/>
    </location>
</feature>
<feature type="domain" description="Transposase InsH N-terminal" evidence="2">
    <location>
        <begin position="21"/>
        <end position="115"/>
    </location>
</feature>
<dbReference type="Pfam" id="PF13751">
    <property type="entry name" value="DDE_Tnp_1_6"/>
    <property type="match status" value="1"/>
</dbReference>
<evidence type="ECO:0000259" key="3">
    <source>
        <dbReference type="Pfam" id="PF13751"/>
    </source>
</evidence>
<protein>
    <submittedName>
        <fullName evidence="4">IS1182 family transposase</fullName>
    </submittedName>
</protein>
<dbReference type="AlphaFoldDB" id="A0A975NH76"/>
<evidence type="ECO:0000313" key="4">
    <source>
        <dbReference type="EMBL" id="QWG14765.1"/>
    </source>
</evidence>
<dbReference type="EMBL" id="CP076134">
    <property type="protein sequence ID" value="QWG14765.1"/>
    <property type="molecule type" value="Genomic_DNA"/>
</dbReference>
<dbReference type="NCBIfam" id="NF033551">
    <property type="entry name" value="transpos_IS1182"/>
    <property type="match status" value="1"/>
</dbReference>
<name>A0A975NH76_9BRAD</name>
<dbReference type="Pfam" id="PF05598">
    <property type="entry name" value="DUF772"/>
    <property type="match status" value="1"/>
</dbReference>
<feature type="region of interest" description="Disordered" evidence="1">
    <location>
        <begin position="185"/>
        <end position="210"/>
    </location>
</feature>
<proteinExistence type="predicted"/>
<accession>A0A975NH76</accession>
<evidence type="ECO:0000313" key="5">
    <source>
        <dbReference type="Proteomes" id="UP000680839"/>
    </source>
</evidence>
<sequence>MTNRTFKSGESREQPSLLPSRIEDYVGPDNPVRAIESFVCALDLAKLGFRHADRGVEVGQPPYDPADLLKLYLYGYINQVRSSRRLEREAGRNLELIWLLKSLRPGYRTIANFRKENWKALKAANRSFVLLVRELGLVGGTIVAIDGSFFHGDASKASIFTRKRLAEQIVGLDREIEAYGKSLEDNDAAEAKEPRKDRAAGDGGGGDSGDIGTKVATLMAKRSRAQADLARLEESGETQLSLTDPDARLLVKNGQGVAGYNVQTAVDDKHKLIIASEVVNDSSDVGQLHAMARTAKDALEAEALQALADEGYYSSLELKACEDDGIVAYVPVPEGNGQLEKKGRFSLKNFRYDATADAYTCPAGELLRPMEGRWKNTSGRTEIRYASSTKTCRTCLLRARCLSPKASRRTIGRWEHEDVLDRHRARMQGAGELMRRRSGIVEHPFGTIKCRAGYRHFLVRGFNKVRGEWSLMALCYNFTRVLNILGFEEFVAQIAAKVQALAVLECALEPLLRCIQRVMVPFWTHITLQFKIRWLLPTPAA</sequence>
<dbReference type="PANTHER" id="PTHR33408:SF2">
    <property type="entry name" value="TRANSPOSASE DDE DOMAIN-CONTAINING PROTEIN"/>
    <property type="match status" value="1"/>
</dbReference>
<dbReference type="InterPro" id="IPR008490">
    <property type="entry name" value="Transposase_InsH_N"/>
</dbReference>
<evidence type="ECO:0000259" key="2">
    <source>
        <dbReference type="Pfam" id="PF05598"/>
    </source>
</evidence>
<dbReference type="InterPro" id="IPR047629">
    <property type="entry name" value="IS1182_transpos"/>
</dbReference>